<gene>
    <name evidence="2" type="primary">neuB</name>
    <name evidence="2" type="ORF">PPEP_a3008</name>
</gene>
<dbReference type="InterPro" id="IPR013132">
    <property type="entry name" value="PseI/NeuA/B-like_N"/>
</dbReference>
<dbReference type="InterPro" id="IPR057736">
    <property type="entry name" value="SAF_PseI/NeuA/NeuB"/>
</dbReference>
<protein>
    <submittedName>
        <fullName evidence="2">N-acetylneuraminate synthase</fullName>
    </submittedName>
</protein>
<name>A0A8I0T406_9GAMM</name>
<dbReference type="InterPro" id="IPR013974">
    <property type="entry name" value="SAF"/>
</dbReference>
<proteinExistence type="predicted"/>
<dbReference type="Gene3D" id="3.90.1210.10">
    <property type="entry name" value="Antifreeze-like/N-acetylneuraminic acid synthase C-terminal domain"/>
    <property type="match status" value="1"/>
</dbReference>
<dbReference type="Gene3D" id="3.20.20.70">
    <property type="entry name" value="Aldolase class I"/>
    <property type="match status" value="1"/>
</dbReference>
<dbReference type="Proteomes" id="UP000660708">
    <property type="component" value="Unassembled WGS sequence"/>
</dbReference>
<evidence type="ECO:0000313" key="2">
    <source>
        <dbReference type="EMBL" id="MBE0346876.1"/>
    </source>
</evidence>
<dbReference type="CDD" id="cd11615">
    <property type="entry name" value="SAF_NeuB_like"/>
    <property type="match status" value="1"/>
</dbReference>
<dbReference type="SUPFAM" id="SSF51569">
    <property type="entry name" value="Aldolase"/>
    <property type="match status" value="1"/>
</dbReference>
<sequence length="361" mass="39610">MQQRLTTKTTQFKQDFKIEGNIVGKGHSPYIIAELSGNHGGSLDHALKLIDVAARTGVSALKIQTYKPDTITLNHNGPEFVVKEKLWQGRTLYDLYEEAHTPWEWHAALFKQAKINNITLFSSPFDNTAVDLLEDLNCPAYKIASFELTDIGLIKYAASTKKPIIMSTGMATFDEIQEAVAAAADAGGTELVVLHCISGYPTPIADCNLTTLTDLQRKLGVPVGLSDHSLDDTAAIAATALGACVIEKHFKLKGDDSSVDSAFSLDEEQFSRLVTRVKDTHASLGEVNYRLTDSEQDNAPFRRSLYVAKAIKRGEIFTAEHVRSVRPGKGLHPRHLNEVIGQVAAQDVEFGTPLAWEHVVQ</sequence>
<dbReference type="SMART" id="SM00858">
    <property type="entry name" value="SAF"/>
    <property type="match status" value="1"/>
</dbReference>
<dbReference type="EMBL" id="AQHF01000024">
    <property type="protein sequence ID" value="MBE0346876.1"/>
    <property type="molecule type" value="Genomic_DNA"/>
</dbReference>
<feature type="domain" description="AFP-like" evidence="1">
    <location>
        <begin position="304"/>
        <end position="361"/>
    </location>
</feature>
<accession>A0A8I0T406</accession>
<dbReference type="SUPFAM" id="SSF51269">
    <property type="entry name" value="AFP III-like domain"/>
    <property type="match status" value="1"/>
</dbReference>
<dbReference type="InterPro" id="IPR020030">
    <property type="entry name" value="Pseudaminic_synth_PseI"/>
</dbReference>
<dbReference type="NCBIfam" id="TIGR03586">
    <property type="entry name" value="PseI"/>
    <property type="match status" value="1"/>
</dbReference>
<reference evidence="2 3" key="1">
    <citation type="submission" date="2015-06" db="EMBL/GenBank/DDBJ databases">
        <title>Genome sequence of Pseudoalteromonas peptidolytica.</title>
        <authorList>
            <person name="Xie B.-B."/>
            <person name="Rong J.-C."/>
            <person name="Qin Q.-L."/>
            <person name="Zhang Y.-Z."/>
        </authorList>
    </citation>
    <scope>NUCLEOTIDE SEQUENCE [LARGE SCALE GENOMIC DNA]</scope>
    <source>
        <strain evidence="2 3">F12-50-A1</strain>
    </source>
</reference>
<dbReference type="PROSITE" id="PS50844">
    <property type="entry name" value="AFP_LIKE"/>
    <property type="match status" value="1"/>
</dbReference>
<dbReference type="AlphaFoldDB" id="A0A8I0T406"/>
<keyword evidence="3" id="KW-1185">Reference proteome</keyword>
<evidence type="ECO:0000313" key="3">
    <source>
        <dbReference type="Proteomes" id="UP000660708"/>
    </source>
</evidence>
<organism evidence="2 3">
    <name type="scientific">Pseudoalteromonas peptidolytica F12-50-A1</name>
    <dbReference type="NCBI Taxonomy" id="1315280"/>
    <lineage>
        <taxon>Bacteria</taxon>
        <taxon>Pseudomonadati</taxon>
        <taxon>Pseudomonadota</taxon>
        <taxon>Gammaproteobacteria</taxon>
        <taxon>Alteromonadales</taxon>
        <taxon>Pseudoalteromonadaceae</taxon>
        <taxon>Pseudoalteromonas</taxon>
    </lineage>
</organism>
<dbReference type="InterPro" id="IPR013785">
    <property type="entry name" value="Aldolase_TIM"/>
</dbReference>
<dbReference type="RefSeq" id="WP_147389959.1">
    <property type="nucleotide sequence ID" value="NZ_AQHF01000024.1"/>
</dbReference>
<evidence type="ECO:0000259" key="1">
    <source>
        <dbReference type="PROSITE" id="PS50844"/>
    </source>
</evidence>
<comment type="caution">
    <text evidence="2">The sequence shown here is derived from an EMBL/GenBank/DDBJ whole genome shotgun (WGS) entry which is preliminary data.</text>
</comment>
<dbReference type="InterPro" id="IPR051690">
    <property type="entry name" value="PseI-like"/>
</dbReference>
<dbReference type="Pfam" id="PF08666">
    <property type="entry name" value="SAF"/>
    <property type="match status" value="1"/>
</dbReference>
<dbReference type="GO" id="GO:0047444">
    <property type="term" value="F:N-acylneuraminate-9-phosphate synthase activity"/>
    <property type="evidence" value="ECO:0007669"/>
    <property type="project" value="TreeGrafter"/>
</dbReference>
<dbReference type="InterPro" id="IPR006190">
    <property type="entry name" value="SAF_AFP_Neu5Ac"/>
</dbReference>
<dbReference type="InterPro" id="IPR036732">
    <property type="entry name" value="AFP_Neu5c_C_sf"/>
</dbReference>
<dbReference type="Pfam" id="PF03102">
    <property type="entry name" value="NeuB"/>
    <property type="match status" value="1"/>
</dbReference>
<dbReference type="PANTHER" id="PTHR42966:SF2">
    <property type="entry name" value="PSEUDAMINIC ACID SYNTHASE"/>
    <property type="match status" value="1"/>
</dbReference>
<dbReference type="GO" id="GO:0016051">
    <property type="term" value="P:carbohydrate biosynthetic process"/>
    <property type="evidence" value="ECO:0007669"/>
    <property type="project" value="InterPro"/>
</dbReference>
<dbReference type="PANTHER" id="PTHR42966">
    <property type="entry name" value="N-ACETYLNEURAMINATE SYNTHASE"/>
    <property type="match status" value="1"/>
</dbReference>